<feature type="non-terminal residue" evidence="2">
    <location>
        <position position="1"/>
    </location>
</feature>
<accession>A0ABN9W5Z9</accession>
<organism evidence="2 3">
    <name type="scientific">Prorocentrum cordatum</name>
    <dbReference type="NCBI Taxonomy" id="2364126"/>
    <lineage>
        <taxon>Eukaryota</taxon>
        <taxon>Sar</taxon>
        <taxon>Alveolata</taxon>
        <taxon>Dinophyceae</taxon>
        <taxon>Prorocentrales</taxon>
        <taxon>Prorocentraceae</taxon>
        <taxon>Prorocentrum</taxon>
    </lineage>
</organism>
<dbReference type="Proteomes" id="UP001189429">
    <property type="component" value="Unassembled WGS sequence"/>
</dbReference>
<evidence type="ECO:0000313" key="2">
    <source>
        <dbReference type="EMBL" id="CAK0881557.1"/>
    </source>
</evidence>
<protein>
    <submittedName>
        <fullName evidence="2">Uncharacterized protein</fullName>
    </submittedName>
</protein>
<gene>
    <name evidence="2" type="ORF">PCOR1329_LOCUS64363</name>
</gene>
<feature type="chain" id="PRO_5047199632" evidence="1">
    <location>
        <begin position="19"/>
        <end position="508"/>
    </location>
</feature>
<evidence type="ECO:0000256" key="1">
    <source>
        <dbReference type="SAM" id="SignalP"/>
    </source>
</evidence>
<feature type="non-terminal residue" evidence="2">
    <location>
        <position position="508"/>
    </location>
</feature>
<keyword evidence="3" id="KW-1185">Reference proteome</keyword>
<sequence length="508" mass="55331">MRLTSVALILSFGHLSEGAPWDAQAALDASKTPQPADLRGVLAAIPSFGRPLRIASPCVGIHGCGVACQAMRVDARYVNVWDLEAGYEGWLRHLLGGADCVTQLNLGAEPFGARSLRDALGQFPVTPRESLTKAQRRNLENHEALIREKVQEGKLNESDIVVISIDRAVQGPFNITFSVNECPTLLTHNTYLYVLSVGCVARGVPDAERAFSRLLRPTERLAMQGFPPEVAAFLGAATLVTKAAGNAYAPHLICAVLAPMLAALKKSGLCLETWPPPALQVTFQKVIRYLKANLDSQAYGPDQIKSFTDNARRNLYDALAREHRMSLSDASDCIQDSPFNSDDRNEIIGAINTAVGLGGHTARATLAEFFSVQHFLTEKDWAQIQLPDNSVNLKLQVLANRLERLGCVYIQEYTLLHMACILILANPGPQGTINADPLAACNLKCLLKTAVGSVRSRIRLNHYGAISDFTSLTPDLLKTQHPEIWNKAYTDADPPAASKVDENLLIQP</sequence>
<feature type="signal peptide" evidence="1">
    <location>
        <begin position="1"/>
        <end position="18"/>
    </location>
</feature>
<evidence type="ECO:0000313" key="3">
    <source>
        <dbReference type="Proteomes" id="UP001189429"/>
    </source>
</evidence>
<proteinExistence type="predicted"/>
<comment type="caution">
    <text evidence="2">The sequence shown here is derived from an EMBL/GenBank/DDBJ whole genome shotgun (WGS) entry which is preliminary data.</text>
</comment>
<reference evidence="2" key="1">
    <citation type="submission" date="2023-10" db="EMBL/GenBank/DDBJ databases">
        <authorList>
            <person name="Chen Y."/>
            <person name="Shah S."/>
            <person name="Dougan E. K."/>
            <person name="Thang M."/>
            <person name="Chan C."/>
        </authorList>
    </citation>
    <scope>NUCLEOTIDE SEQUENCE [LARGE SCALE GENOMIC DNA]</scope>
</reference>
<name>A0ABN9W5Z9_9DINO</name>
<dbReference type="EMBL" id="CAUYUJ010018202">
    <property type="protein sequence ID" value="CAK0881557.1"/>
    <property type="molecule type" value="Genomic_DNA"/>
</dbReference>
<keyword evidence="1" id="KW-0732">Signal</keyword>